<name>M0CEQ1_9EURY</name>
<comment type="caution">
    <text evidence="1">The sequence shown here is derived from an EMBL/GenBank/DDBJ whole genome shotgun (WGS) entry which is preliminary data.</text>
</comment>
<sequence>MISCIAGDLGCVPRVRDFKSLIRLIERFDLYDLHLQTTLVVRLEDDEVGPTVGISEVQPTSRPWVVD</sequence>
<evidence type="ECO:0000313" key="1">
    <source>
        <dbReference type="EMBL" id="ELZ20842.1"/>
    </source>
</evidence>
<proteinExistence type="predicted"/>
<dbReference type="EMBL" id="AOIU01000044">
    <property type="protein sequence ID" value="ELZ20842.1"/>
    <property type="molecule type" value="Genomic_DNA"/>
</dbReference>
<protein>
    <submittedName>
        <fullName evidence="1">Uncharacterized protein</fullName>
    </submittedName>
</protein>
<accession>M0CEQ1</accession>
<gene>
    <name evidence="1" type="ORF">C475_19623</name>
</gene>
<keyword evidence="2" id="KW-1185">Reference proteome</keyword>
<organism evidence="1 2">
    <name type="scientific">Halosimplex carlsbadense 2-9-1</name>
    <dbReference type="NCBI Taxonomy" id="797114"/>
    <lineage>
        <taxon>Archaea</taxon>
        <taxon>Methanobacteriati</taxon>
        <taxon>Methanobacteriota</taxon>
        <taxon>Stenosarchaea group</taxon>
        <taxon>Halobacteria</taxon>
        <taxon>Halobacteriales</taxon>
        <taxon>Haloarculaceae</taxon>
        <taxon>Halosimplex</taxon>
    </lineage>
</organism>
<dbReference type="AlphaFoldDB" id="M0CEQ1"/>
<reference evidence="1 2" key="1">
    <citation type="journal article" date="2014" name="PLoS Genet.">
        <title>Phylogenetically driven sequencing of extremely halophilic archaea reveals strategies for static and dynamic osmo-response.</title>
        <authorList>
            <person name="Becker E.A."/>
            <person name="Seitzer P.M."/>
            <person name="Tritt A."/>
            <person name="Larsen D."/>
            <person name="Krusor M."/>
            <person name="Yao A.I."/>
            <person name="Wu D."/>
            <person name="Madern D."/>
            <person name="Eisen J.A."/>
            <person name="Darling A.E."/>
            <person name="Facciotti M.T."/>
        </authorList>
    </citation>
    <scope>NUCLEOTIDE SEQUENCE [LARGE SCALE GENOMIC DNA]</scope>
    <source>
        <strain evidence="1 2">2-9-1</strain>
    </source>
</reference>
<evidence type="ECO:0000313" key="2">
    <source>
        <dbReference type="Proteomes" id="UP000011626"/>
    </source>
</evidence>
<dbReference type="Proteomes" id="UP000011626">
    <property type="component" value="Unassembled WGS sequence"/>
</dbReference>